<dbReference type="EMBL" id="CADCXU010024218">
    <property type="protein sequence ID" value="CAB0011518.1"/>
    <property type="molecule type" value="Genomic_DNA"/>
</dbReference>
<dbReference type="Proteomes" id="UP000479000">
    <property type="component" value="Unassembled WGS sequence"/>
</dbReference>
<proteinExistence type="predicted"/>
<sequence>IFFHPWFSSSKMKNFDAMDPFASSTTLPSRSRKSLSYQLLVKLALGSTSNDNPSGRCNGCAPLHKNRGTRDSFSCNSDRSPSAAGHSWDNFGHRPKNQRVILIDKALRQNNDSPNHPKKSQRALPPWSRESGLWAILSPAELFWNTANLESVQKVGNKHYSCSIIPRFDKKPSSFIKECSHYVTRY</sequence>
<gene>
    <name evidence="2" type="ORF">NTEN_LOCUS16448</name>
</gene>
<accession>A0A6H5H6R9</accession>
<organism evidence="2 3">
    <name type="scientific">Nesidiocoris tenuis</name>
    <dbReference type="NCBI Taxonomy" id="355587"/>
    <lineage>
        <taxon>Eukaryota</taxon>
        <taxon>Metazoa</taxon>
        <taxon>Ecdysozoa</taxon>
        <taxon>Arthropoda</taxon>
        <taxon>Hexapoda</taxon>
        <taxon>Insecta</taxon>
        <taxon>Pterygota</taxon>
        <taxon>Neoptera</taxon>
        <taxon>Paraneoptera</taxon>
        <taxon>Hemiptera</taxon>
        <taxon>Heteroptera</taxon>
        <taxon>Panheteroptera</taxon>
        <taxon>Cimicomorpha</taxon>
        <taxon>Miridae</taxon>
        <taxon>Dicyphina</taxon>
        <taxon>Nesidiocoris</taxon>
    </lineage>
</organism>
<evidence type="ECO:0000313" key="3">
    <source>
        <dbReference type="Proteomes" id="UP000479000"/>
    </source>
</evidence>
<name>A0A6H5H6R9_9HEMI</name>
<reference evidence="2 3" key="1">
    <citation type="submission" date="2020-02" db="EMBL/GenBank/DDBJ databases">
        <authorList>
            <person name="Ferguson B K."/>
        </authorList>
    </citation>
    <scope>NUCLEOTIDE SEQUENCE [LARGE SCALE GENOMIC DNA]</scope>
</reference>
<keyword evidence="3" id="KW-1185">Reference proteome</keyword>
<feature type="non-terminal residue" evidence="2">
    <location>
        <position position="1"/>
    </location>
</feature>
<evidence type="ECO:0000313" key="2">
    <source>
        <dbReference type="EMBL" id="CAB0011518.1"/>
    </source>
</evidence>
<dbReference type="AlphaFoldDB" id="A0A6H5H6R9"/>
<feature type="region of interest" description="Disordered" evidence="1">
    <location>
        <begin position="107"/>
        <end position="126"/>
    </location>
</feature>
<evidence type="ECO:0000256" key="1">
    <source>
        <dbReference type="SAM" id="MobiDB-lite"/>
    </source>
</evidence>
<protein>
    <submittedName>
        <fullName evidence="2">Uncharacterized protein</fullName>
    </submittedName>
</protein>